<dbReference type="EMBL" id="CAJNOL010000738">
    <property type="protein sequence ID" value="CAF1183307.1"/>
    <property type="molecule type" value="Genomic_DNA"/>
</dbReference>
<feature type="domain" description="ADP ribosyltransferase" evidence="2">
    <location>
        <begin position="420"/>
        <end position="578"/>
    </location>
</feature>
<dbReference type="Proteomes" id="UP000663823">
    <property type="component" value="Unassembled WGS sequence"/>
</dbReference>
<sequence length="592" mass="68431">MTNLYDTSLAGLNETRSQVNNLQRRHSWYHSNLIQIQDLKADINKIQERYDSNIQNILDQIAKQKVRAKEILLNALNQLESTINTQDIRKYLNELSNAIDDLLDPLSEQVLLISIFSGLGLFNLIAAIIVLLGGASAFGVITFGLGFLLSSTASEAMFRSKLSELDEKLSCNIRNVQSQKYERIQKLDEYFNNFEQRLHHCHIHGHNSKINIVWYDKNLQNHENQCYIERLRNEFSPEQYQIMQFDDKDQSIDSVVSNITNNLVLITSGSAGEEIISEIGYYFHIKGIIIFGTAVEYHQTWARKYKKVLLITNMFSQVIQEIKDIENGQIYFVNYGFSFDDITIKLKNIEYYLSTSQNGFIIPNFSAINSSIDYHNMTMTKLHNELQKKHVYPKDIPSHFQLDNLLKCAQQFVEALKKPEPEKHIIHLYTTKAPYYYKIINDILNLLDEDLILIIQDYIKALRYSLIIYKDVSNKILPINNVKLYRGISLAQDNSFAEFSRKFKIHDTIIFPAFSSTSVNKDRTRSFIKGKGVLLKISADCSKLNRPKSISAQSQYPNEDEVLLNCFSILKVEGITTMNDDLLCYKCILELR</sequence>
<evidence type="ECO:0000313" key="8">
    <source>
        <dbReference type="EMBL" id="CAF1327191.1"/>
    </source>
</evidence>
<dbReference type="EMBL" id="CAJNOH010000344">
    <property type="protein sequence ID" value="CAF1007286.1"/>
    <property type="molecule type" value="Genomic_DNA"/>
</dbReference>
<proteinExistence type="predicted"/>
<dbReference type="Pfam" id="PF03496">
    <property type="entry name" value="ADPrib_exo_Tox"/>
    <property type="match status" value="1"/>
</dbReference>
<dbReference type="Proteomes" id="UP000663882">
    <property type="component" value="Unassembled WGS sequence"/>
</dbReference>
<dbReference type="Proteomes" id="UP000663889">
    <property type="component" value="Unassembled WGS sequence"/>
</dbReference>
<evidence type="ECO:0000313" key="10">
    <source>
        <dbReference type="EMBL" id="CAF4194539.1"/>
    </source>
</evidence>
<evidence type="ECO:0000313" key="4">
    <source>
        <dbReference type="EMBL" id="CAF1030369.1"/>
    </source>
</evidence>
<dbReference type="Proteomes" id="UP000663836">
    <property type="component" value="Unassembled WGS sequence"/>
</dbReference>
<organism evidence="6 11">
    <name type="scientific">Rotaria sordida</name>
    <dbReference type="NCBI Taxonomy" id="392033"/>
    <lineage>
        <taxon>Eukaryota</taxon>
        <taxon>Metazoa</taxon>
        <taxon>Spiralia</taxon>
        <taxon>Gnathifera</taxon>
        <taxon>Rotifera</taxon>
        <taxon>Eurotatoria</taxon>
        <taxon>Bdelloidea</taxon>
        <taxon>Philodinida</taxon>
        <taxon>Philodinidae</taxon>
        <taxon>Rotaria</taxon>
    </lineage>
</organism>
<evidence type="ECO:0000313" key="11">
    <source>
        <dbReference type="Proteomes" id="UP000663870"/>
    </source>
</evidence>
<dbReference type="EMBL" id="CAJOAX010013231">
    <property type="protein sequence ID" value="CAF4127342.1"/>
    <property type="molecule type" value="Genomic_DNA"/>
</dbReference>
<comment type="caution">
    <text evidence="6">The sequence shown here is derived from an EMBL/GenBank/DDBJ whole genome shotgun (WGS) entry which is preliminary data.</text>
</comment>
<reference evidence="6" key="1">
    <citation type="submission" date="2021-02" db="EMBL/GenBank/DDBJ databases">
        <authorList>
            <person name="Nowell W R."/>
        </authorList>
    </citation>
    <scope>NUCLEOTIDE SEQUENCE</scope>
</reference>
<keyword evidence="11" id="KW-1185">Reference proteome</keyword>
<keyword evidence="1" id="KW-0472">Membrane</keyword>
<name>A0A814V5C9_9BILA</name>
<dbReference type="EMBL" id="CAJNOO010003253">
    <property type="protein sequence ID" value="CAF1327191.1"/>
    <property type="molecule type" value="Genomic_DNA"/>
</dbReference>
<dbReference type="PROSITE" id="PS51996">
    <property type="entry name" value="TR_MART"/>
    <property type="match status" value="1"/>
</dbReference>
<evidence type="ECO:0000313" key="6">
    <source>
        <dbReference type="EMBL" id="CAF1183307.1"/>
    </source>
</evidence>
<dbReference type="GO" id="GO:0005576">
    <property type="term" value="C:extracellular region"/>
    <property type="evidence" value="ECO:0007669"/>
    <property type="project" value="InterPro"/>
</dbReference>
<accession>A0A814V5C9</accession>
<evidence type="ECO:0000313" key="7">
    <source>
        <dbReference type="EMBL" id="CAF1188552.1"/>
    </source>
</evidence>
<dbReference type="InterPro" id="IPR003540">
    <property type="entry name" value="ADP-ribosyltransferase"/>
</dbReference>
<dbReference type="EMBL" id="CAJNOL010000753">
    <property type="protein sequence ID" value="CAF1188552.1"/>
    <property type="molecule type" value="Genomic_DNA"/>
</dbReference>
<dbReference type="EMBL" id="CAJOBD010013852">
    <property type="protein sequence ID" value="CAF4194539.1"/>
    <property type="molecule type" value="Genomic_DNA"/>
</dbReference>
<dbReference type="Proteomes" id="UP000663870">
    <property type="component" value="Unassembled WGS sequence"/>
</dbReference>
<evidence type="ECO:0000256" key="1">
    <source>
        <dbReference type="SAM" id="Phobius"/>
    </source>
</evidence>
<gene>
    <name evidence="10" type="ORF">JBS370_LOCUS36202</name>
    <name evidence="6" type="ORF">JXQ802_LOCUS23468</name>
    <name evidence="7" type="ORF">JXQ802_LOCUS23743</name>
    <name evidence="9" type="ORF">OTI717_LOCUS35121</name>
    <name evidence="3" type="ORF">PYM288_LOCUS14922</name>
    <name evidence="8" type="ORF">RFH988_LOCUS31063</name>
    <name evidence="5" type="ORF">SEV965_LOCUS19747</name>
    <name evidence="4" type="ORF">ZHD862_LOCUS14012</name>
</gene>
<dbReference type="AlphaFoldDB" id="A0A814V5C9"/>
<dbReference type="EMBL" id="CAJNOU010001245">
    <property type="protein sequence ID" value="CAF1175320.1"/>
    <property type="molecule type" value="Genomic_DNA"/>
</dbReference>
<dbReference type="Proteomes" id="UP000663854">
    <property type="component" value="Unassembled WGS sequence"/>
</dbReference>
<evidence type="ECO:0000259" key="2">
    <source>
        <dbReference type="Pfam" id="PF03496"/>
    </source>
</evidence>
<dbReference type="Proteomes" id="UP000663864">
    <property type="component" value="Unassembled WGS sequence"/>
</dbReference>
<dbReference type="EMBL" id="CAJNOT010000593">
    <property type="protein sequence ID" value="CAF1030369.1"/>
    <property type="molecule type" value="Genomic_DNA"/>
</dbReference>
<evidence type="ECO:0000313" key="3">
    <source>
        <dbReference type="EMBL" id="CAF1007286.1"/>
    </source>
</evidence>
<keyword evidence="1" id="KW-0812">Transmembrane</keyword>
<dbReference type="SUPFAM" id="SSF56399">
    <property type="entry name" value="ADP-ribosylation"/>
    <property type="match status" value="1"/>
</dbReference>
<dbReference type="Gene3D" id="3.90.176.10">
    <property type="entry name" value="Toxin ADP-ribosyltransferase, Chain A, domain 1"/>
    <property type="match status" value="1"/>
</dbReference>
<evidence type="ECO:0000313" key="5">
    <source>
        <dbReference type="EMBL" id="CAF1175320.1"/>
    </source>
</evidence>
<protein>
    <recommendedName>
        <fullName evidence="2">ADP ribosyltransferase domain-containing protein</fullName>
    </recommendedName>
</protein>
<keyword evidence="1" id="KW-1133">Transmembrane helix</keyword>
<dbReference type="OrthoDB" id="10049342at2759"/>
<feature type="transmembrane region" description="Helical" evidence="1">
    <location>
        <begin position="110"/>
        <end position="132"/>
    </location>
</feature>
<evidence type="ECO:0000313" key="9">
    <source>
        <dbReference type="EMBL" id="CAF4127342.1"/>
    </source>
</evidence>